<dbReference type="Gene3D" id="3.30.890.10">
    <property type="entry name" value="Methyl-cpg-binding Protein 2, Chain A"/>
    <property type="match status" value="1"/>
</dbReference>
<keyword evidence="6" id="KW-0238">DNA-binding</keyword>
<evidence type="ECO:0000313" key="11">
    <source>
        <dbReference type="EnsemblPlants" id="OB05G23890.1"/>
    </source>
</evidence>
<gene>
    <name evidence="11" type="primary">LOC102711705</name>
</gene>
<evidence type="ECO:0008006" key="13">
    <source>
        <dbReference type="Google" id="ProtNLM"/>
    </source>
</evidence>
<keyword evidence="4" id="KW-0862">Zinc</keyword>
<dbReference type="Pfam" id="PF07496">
    <property type="entry name" value="zf-CW"/>
    <property type="match status" value="1"/>
</dbReference>
<evidence type="ECO:0000256" key="2">
    <source>
        <dbReference type="ARBA" id="ARBA00022723"/>
    </source>
</evidence>
<dbReference type="STRING" id="4533.J3M715"/>
<feature type="domain" description="CW-type" evidence="10">
    <location>
        <begin position="10"/>
        <end position="65"/>
    </location>
</feature>
<dbReference type="InterPro" id="IPR001739">
    <property type="entry name" value="Methyl_CpG_DNA-bd"/>
</dbReference>
<dbReference type="PROSITE" id="PS51050">
    <property type="entry name" value="ZF_CW"/>
    <property type="match status" value="1"/>
</dbReference>
<dbReference type="Pfam" id="PF01429">
    <property type="entry name" value="MBD"/>
    <property type="match status" value="1"/>
</dbReference>
<accession>J3M715</accession>
<dbReference type="PROSITE" id="PS50982">
    <property type="entry name" value="MBD"/>
    <property type="match status" value="1"/>
</dbReference>
<dbReference type="Gene3D" id="3.30.40.100">
    <property type="match status" value="1"/>
</dbReference>
<keyword evidence="3" id="KW-0863">Zinc-finger</keyword>
<dbReference type="SUPFAM" id="SSF54171">
    <property type="entry name" value="DNA-binding domain"/>
    <property type="match status" value="1"/>
</dbReference>
<dbReference type="InterPro" id="IPR011124">
    <property type="entry name" value="Znf_CW"/>
</dbReference>
<dbReference type="OMA" id="YKCEKWR"/>
<reference evidence="11" key="1">
    <citation type="journal article" date="2013" name="Nat. Commun.">
        <title>Whole-genome sequencing of Oryza brachyantha reveals mechanisms underlying Oryza genome evolution.</title>
        <authorList>
            <person name="Chen J."/>
            <person name="Huang Q."/>
            <person name="Gao D."/>
            <person name="Wang J."/>
            <person name="Lang Y."/>
            <person name="Liu T."/>
            <person name="Li B."/>
            <person name="Bai Z."/>
            <person name="Luis Goicoechea J."/>
            <person name="Liang C."/>
            <person name="Chen C."/>
            <person name="Zhang W."/>
            <person name="Sun S."/>
            <person name="Liao Y."/>
            <person name="Zhang X."/>
            <person name="Yang L."/>
            <person name="Song C."/>
            <person name="Wang M."/>
            <person name="Shi J."/>
            <person name="Liu G."/>
            <person name="Liu J."/>
            <person name="Zhou H."/>
            <person name="Zhou W."/>
            <person name="Yu Q."/>
            <person name="An N."/>
            <person name="Chen Y."/>
            <person name="Cai Q."/>
            <person name="Wang B."/>
            <person name="Liu B."/>
            <person name="Min J."/>
            <person name="Huang Y."/>
            <person name="Wu H."/>
            <person name="Li Z."/>
            <person name="Zhang Y."/>
            <person name="Yin Y."/>
            <person name="Song W."/>
            <person name="Jiang J."/>
            <person name="Jackson S.A."/>
            <person name="Wing R.A."/>
            <person name="Wang J."/>
            <person name="Chen M."/>
        </authorList>
    </citation>
    <scope>NUCLEOTIDE SEQUENCE [LARGE SCALE GENOMIC DNA]</scope>
    <source>
        <strain evidence="11">cv. IRGC 101232</strain>
    </source>
</reference>
<evidence type="ECO:0000256" key="5">
    <source>
        <dbReference type="ARBA" id="ARBA00023015"/>
    </source>
</evidence>
<dbReference type="EnsemblPlants" id="OB05G23890.1">
    <property type="protein sequence ID" value="OB05G23890.1"/>
    <property type="gene ID" value="OB05G23890"/>
</dbReference>
<dbReference type="AlphaFoldDB" id="J3M715"/>
<evidence type="ECO:0000259" key="9">
    <source>
        <dbReference type="PROSITE" id="PS50982"/>
    </source>
</evidence>
<dbReference type="InterPro" id="IPR016177">
    <property type="entry name" value="DNA-bd_dom_sf"/>
</dbReference>
<dbReference type="PANTHER" id="PTHR12396">
    <property type="entry name" value="METHYL-CPG BINDING PROTEIN, MBD"/>
    <property type="match status" value="1"/>
</dbReference>
<evidence type="ECO:0000256" key="4">
    <source>
        <dbReference type="ARBA" id="ARBA00022833"/>
    </source>
</evidence>
<dbReference type="KEGG" id="obr:102711705"/>
<evidence type="ECO:0000256" key="3">
    <source>
        <dbReference type="ARBA" id="ARBA00022771"/>
    </source>
</evidence>
<keyword evidence="8" id="KW-0539">Nucleus</keyword>
<evidence type="ECO:0000256" key="1">
    <source>
        <dbReference type="ARBA" id="ARBA00004123"/>
    </source>
</evidence>
<keyword evidence="7" id="KW-0804">Transcription</keyword>
<dbReference type="GeneID" id="102711705"/>
<comment type="subcellular location">
    <subcellularLocation>
        <location evidence="1">Nucleus</location>
    </subcellularLocation>
</comment>
<evidence type="ECO:0000313" key="12">
    <source>
        <dbReference type="Proteomes" id="UP000006038"/>
    </source>
</evidence>
<evidence type="ECO:0000256" key="7">
    <source>
        <dbReference type="ARBA" id="ARBA00023163"/>
    </source>
</evidence>
<evidence type="ECO:0000256" key="6">
    <source>
        <dbReference type="ARBA" id="ARBA00023125"/>
    </source>
</evidence>
<dbReference type="Proteomes" id="UP000006038">
    <property type="component" value="Chromosome 5"/>
</dbReference>
<keyword evidence="5" id="KW-0805">Transcription regulation</keyword>
<dbReference type="RefSeq" id="XP_006655307.2">
    <property type="nucleotide sequence ID" value="XM_006655244.2"/>
</dbReference>
<name>J3M715_ORYBR</name>
<dbReference type="Gramene" id="OB05G23890.1">
    <property type="protein sequence ID" value="OB05G23890.1"/>
    <property type="gene ID" value="OB05G23890"/>
</dbReference>
<dbReference type="OrthoDB" id="10072024at2759"/>
<dbReference type="SMART" id="SM00391">
    <property type="entry name" value="MBD"/>
    <property type="match status" value="1"/>
</dbReference>
<keyword evidence="12" id="KW-1185">Reference proteome</keyword>
<organism evidence="11">
    <name type="scientific">Oryza brachyantha</name>
    <name type="common">malo sina</name>
    <dbReference type="NCBI Taxonomy" id="4533"/>
    <lineage>
        <taxon>Eukaryota</taxon>
        <taxon>Viridiplantae</taxon>
        <taxon>Streptophyta</taxon>
        <taxon>Embryophyta</taxon>
        <taxon>Tracheophyta</taxon>
        <taxon>Spermatophyta</taxon>
        <taxon>Magnoliopsida</taxon>
        <taxon>Liliopsida</taxon>
        <taxon>Poales</taxon>
        <taxon>Poaceae</taxon>
        <taxon>BOP clade</taxon>
        <taxon>Oryzoideae</taxon>
        <taxon>Oryzeae</taxon>
        <taxon>Oryzinae</taxon>
        <taxon>Oryza</taxon>
    </lineage>
</organism>
<dbReference type="HOGENOM" id="CLU_109577_1_1_1"/>
<proteinExistence type="predicted"/>
<dbReference type="GO" id="GO:0005634">
    <property type="term" value="C:nucleus"/>
    <property type="evidence" value="ECO:0007669"/>
    <property type="project" value="UniProtKB-SubCell"/>
</dbReference>
<protein>
    <recommendedName>
        <fullName evidence="13">MBD domain-containing protein</fullName>
    </recommendedName>
</protein>
<dbReference type="PANTHER" id="PTHR12396:SF10">
    <property type="entry name" value="METHYL-CPG-BINDING DOMAIN-CONTAINING PROTEIN 1-RELATED"/>
    <property type="match status" value="1"/>
</dbReference>
<feature type="domain" description="MBD" evidence="9">
    <location>
        <begin position="71"/>
        <end position="142"/>
    </location>
</feature>
<dbReference type="eggNOG" id="KOG4161">
    <property type="taxonomic scope" value="Eukaryota"/>
</dbReference>
<evidence type="ECO:0000256" key="8">
    <source>
        <dbReference type="ARBA" id="ARBA00023242"/>
    </source>
</evidence>
<evidence type="ECO:0000259" key="10">
    <source>
        <dbReference type="PROSITE" id="PS51050"/>
    </source>
</evidence>
<sequence>MALEGKQVSGDSVTMYAIQCCECEKWRIIPTKEEFEKIRMNFSVELWFCRKKPNCSCEHPEDIQYDSSRIWVLDRPSIPKPPPETRRLVIMRTDLSKMDAYYVMPNGKRVRAKTDVDRFLAENPEYAATLPASSFNFSTPKIVKETVSESAKWVIAKAKMAGRKEQGATNVQSGSSK</sequence>
<keyword evidence="2" id="KW-0479">Metal-binding</keyword>
<dbReference type="CDD" id="cd01396">
    <property type="entry name" value="MeCP2_MBD"/>
    <property type="match status" value="1"/>
</dbReference>
<reference evidence="11" key="2">
    <citation type="submission" date="2013-04" db="UniProtKB">
        <authorList>
            <consortium name="EnsemblPlants"/>
        </authorList>
    </citation>
    <scope>IDENTIFICATION</scope>
</reference>
<dbReference type="GO" id="GO:0008270">
    <property type="term" value="F:zinc ion binding"/>
    <property type="evidence" value="ECO:0007669"/>
    <property type="project" value="UniProtKB-KW"/>
</dbReference>
<dbReference type="GO" id="GO:0003677">
    <property type="term" value="F:DNA binding"/>
    <property type="evidence" value="ECO:0007669"/>
    <property type="project" value="UniProtKB-KW"/>
</dbReference>